<dbReference type="InterPro" id="IPR004839">
    <property type="entry name" value="Aminotransferase_I/II_large"/>
</dbReference>
<dbReference type="GO" id="GO:0000105">
    <property type="term" value="P:L-histidine biosynthetic process"/>
    <property type="evidence" value="ECO:0007669"/>
    <property type="project" value="UniProtKB-UniRule"/>
</dbReference>
<dbReference type="Gene3D" id="3.90.1150.10">
    <property type="entry name" value="Aspartate Aminotransferase, domain 1"/>
    <property type="match status" value="1"/>
</dbReference>
<dbReference type="GO" id="GO:0030170">
    <property type="term" value="F:pyridoxal phosphate binding"/>
    <property type="evidence" value="ECO:0007669"/>
    <property type="project" value="InterPro"/>
</dbReference>
<dbReference type="AlphaFoldDB" id="A0A2T5RFV9"/>
<reference evidence="11 13" key="1">
    <citation type="submission" date="2018-04" db="EMBL/GenBank/DDBJ databases">
        <title>Subsurface microbial communities from deep shales in Ohio and West Virginia, USA.</title>
        <authorList>
            <person name="Wrighton K."/>
        </authorList>
    </citation>
    <scope>NUCLEOTIDE SEQUENCE [LARGE SCALE GENOMIC DNA]</scope>
    <source>
        <strain evidence="12 14">MSL 7</strain>
        <strain evidence="11 13">WC1</strain>
    </source>
</reference>
<evidence type="ECO:0000256" key="4">
    <source>
        <dbReference type="ARBA" id="ARBA00022576"/>
    </source>
</evidence>
<dbReference type="HAMAP" id="MF_01023">
    <property type="entry name" value="HisC_aminotrans_2"/>
    <property type="match status" value="1"/>
</dbReference>
<evidence type="ECO:0000256" key="6">
    <source>
        <dbReference type="ARBA" id="ARBA00022679"/>
    </source>
</evidence>
<sequence length="368" mass="42141">MNSNNLNKKEKSLKDLLRPEVRAISPYQGEKDNFEVKINLSGNESPFDLPQEIKDKFKAEFDQHDINRYPEIYSERLQQKLASYLSRELAKSVSTEEIIIGNGSDEILDILIRSFVEPGDVVLSQAPTFSMYQYFTELSGGQYVEVPLDKNFNFENLKAKIDKLGPKLIFLCSPNNPTGEIIPRELILKLADYFAGPLIVDEAYADFNDFDLMPEVENYPNLAVTRTFSKAFGLAGIRFGYLYGNQLLVEELKKVLKPYNLNSLTDLLACLIIENDDIIKERIEFIKAERQKLYQKLNSFQGWQLYPSMANFLYIEGEKTLEFKKILNSRGIKIRSYSKEPAALRITVGSSEENEAVLAAFAEFKQQN</sequence>
<comment type="pathway">
    <text evidence="9">Amino-acid biosynthesis; L-histidine biosynthesis; L-histidine from 5-phospho-alpha-D-ribose 1-diphosphate: step 7/9.</text>
</comment>
<keyword evidence="4 9" id="KW-0032">Aminotransferase</keyword>
<comment type="subunit">
    <text evidence="3 9">Homodimer.</text>
</comment>
<dbReference type="RefSeq" id="WP_108142466.1">
    <property type="nucleotide sequence ID" value="NZ_QAXS01000045.1"/>
</dbReference>
<evidence type="ECO:0000313" key="12">
    <source>
        <dbReference type="EMBL" id="TDP87832.1"/>
    </source>
</evidence>
<name>A0A2T5RFV9_9FIRM</name>
<evidence type="ECO:0000256" key="1">
    <source>
        <dbReference type="ARBA" id="ARBA00001933"/>
    </source>
</evidence>
<dbReference type="OrthoDB" id="9813612at2"/>
<dbReference type="NCBIfam" id="TIGR01141">
    <property type="entry name" value="hisC"/>
    <property type="match status" value="1"/>
</dbReference>
<dbReference type="InterPro" id="IPR015424">
    <property type="entry name" value="PyrdxlP-dep_Trfase"/>
</dbReference>
<dbReference type="EMBL" id="SNXX01000038">
    <property type="protein sequence ID" value="TDP87832.1"/>
    <property type="molecule type" value="Genomic_DNA"/>
</dbReference>
<dbReference type="SUPFAM" id="SSF53383">
    <property type="entry name" value="PLP-dependent transferases"/>
    <property type="match status" value="1"/>
</dbReference>
<evidence type="ECO:0000256" key="2">
    <source>
        <dbReference type="ARBA" id="ARBA00007970"/>
    </source>
</evidence>
<comment type="similarity">
    <text evidence="2 9">Belongs to the class-II pyridoxal-phosphate-dependent aminotransferase family. Histidinol-phosphate aminotransferase subfamily.</text>
</comment>
<dbReference type="InterPro" id="IPR015422">
    <property type="entry name" value="PyrdxlP-dep_Trfase_small"/>
</dbReference>
<dbReference type="PROSITE" id="PS00599">
    <property type="entry name" value="AA_TRANSFER_CLASS_2"/>
    <property type="match status" value="1"/>
</dbReference>
<dbReference type="InterPro" id="IPR001917">
    <property type="entry name" value="Aminotrans_II_pyridoxalP_BS"/>
</dbReference>
<dbReference type="GO" id="GO:0004400">
    <property type="term" value="F:histidinol-phosphate transaminase activity"/>
    <property type="evidence" value="ECO:0007669"/>
    <property type="project" value="UniProtKB-UniRule"/>
</dbReference>
<accession>A0A2T5RFV9</accession>
<proteinExistence type="inferred from homology"/>
<keyword evidence="6 9" id="KW-0808">Transferase</keyword>
<organism evidence="11 13">
    <name type="scientific">Halanaerobium saccharolyticum</name>
    <dbReference type="NCBI Taxonomy" id="43595"/>
    <lineage>
        <taxon>Bacteria</taxon>
        <taxon>Bacillati</taxon>
        <taxon>Bacillota</taxon>
        <taxon>Clostridia</taxon>
        <taxon>Halanaerobiales</taxon>
        <taxon>Halanaerobiaceae</taxon>
        <taxon>Halanaerobium</taxon>
    </lineage>
</organism>
<evidence type="ECO:0000256" key="5">
    <source>
        <dbReference type="ARBA" id="ARBA00022605"/>
    </source>
</evidence>
<dbReference type="Pfam" id="PF00155">
    <property type="entry name" value="Aminotran_1_2"/>
    <property type="match status" value="1"/>
</dbReference>
<dbReference type="InterPro" id="IPR005861">
    <property type="entry name" value="HisP_aminotrans"/>
</dbReference>
<protein>
    <recommendedName>
        <fullName evidence="9">Histidinol-phosphate aminotransferase</fullName>
        <ecNumber evidence="9">2.6.1.9</ecNumber>
    </recommendedName>
    <alternativeName>
        <fullName evidence="9">Imidazole acetol-phosphate transaminase</fullName>
    </alternativeName>
</protein>
<evidence type="ECO:0000256" key="8">
    <source>
        <dbReference type="ARBA" id="ARBA00023102"/>
    </source>
</evidence>
<dbReference type="EC" id="2.6.1.9" evidence="9"/>
<evidence type="ECO:0000313" key="14">
    <source>
        <dbReference type="Proteomes" id="UP000295176"/>
    </source>
</evidence>
<dbReference type="PANTHER" id="PTHR42885:SF2">
    <property type="entry name" value="HISTIDINOL-PHOSPHATE AMINOTRANSFERASE"/>
    <property type="match status" value="1"/>
</dbReference>
<dbReference type="InterPro" id="IPR015421">
    <property type="entry name" value="PyrdxlP-dep_Trfase_major"/>
</dbReference>
<evidence type="ECO:0000313" key="11">
    <source>
        <dbReference type="EMBL" id="PTV93266.1"/>
    </source>
</evidence>
<evidence type="ECO:0000313" key="13">
    <source>
        <dbReference type="Proteomes" id="UP000244089"/>
    </source>
</evidence>
<dbReference type="Proteomes" id="UP000295176">
    <property type="component" value="Unassembled WGS sequence"/>
</dbReference>
<dbReference type="CDD" id="cd00609">
    <property type="entry name" value="AAT_like"/>
    <property type="match status" value="1"/>
</dbReference>
<evidence type="ECO:0000256" key="7">
    <source>
        <dbReference type="ARBA" id="ARBA00022898"/>
    </source>
</evidence>
<evidence type="ECO:0000256" key="9">
    <source>
        <dbReference type="HAMAP-Rule" id="MF_01023"/>
    </source>
</evidence>
<keyword evidence="7 9" id="KW-0663">Pyridoxal phosphate</keyword>
<keyword evidence="5 9" id="KW-0028">Amino-acid biosynthesis</keyword>
<evidence type="ECO:0000256" key="3">
    <source>
        <dbReference type="ARBA" id="ARBA00011738"/>
    </source>
</evidence>
<comment type="cofactor">
    <cofactor evidence="1 9">
        <name>pyridoxal 5'-phosphate</name>
        <dbReference type="ChEBI" id="CHEBI:597326"/>
    </cofactor>
</comment>
<dbReference type="UniPathway" id="UPA00031">
    <property type="reaction ID" value="UER00012"/>
</dbReference>
<dbReference type="PANTHER" id="PTHR42885">
    <property type="entry name" value="HISTIDINOL-PHOSPHATE AMINOTRANSFERASE-RELATED"/>
    <property type="match status" value="1"/>
</dbReference>
<comment type="caution">
    <text evidence="11">The sequence shown here is derived from an EMBL/GenBank/DDBJ whole genome shotgun (WGS) entry which is preliminary data.</text>
</comment>
<dbReference type="EMBL" id="QAXS01000045">
    <property type="protein sequence ID" value="PTV93266.1"/>
    <property type="molecule type" value="Genomic_DNA"/>
</dbReference>
<dbReference type="Gene3D" id="3.40.640.10">
    <property type="entry name" value="Type I PLP-dependent aspartate aminotransferase-like (Major domain)"/>
    <property type="match status" value="1"/>
</dbReference>
<feature type="modified residue" description="N6-(pyridoxal phosphate)lysine" evidence="9">
    <location>
        <position position="230"/>
    </location>
</feature>
<comment type="catalytic activity">
    <reaction evidence="9">
        <text>L-histidinol phosphate + 2-oxoglutarate = 3-(imidazol-4-yl)-2-oxopropyl phosphate + L-glutamate</text>
        <dbReference type="Rhea" id="RHEA:23744"/>
        <dbReference type="ChEBI" id="CHEBI:16810"/>
        <dbReference type="ChEBI" id="CHEBI:29985"/>
        <dbReference type="ChEBI" id="CHEBI:57766"/>
        <dbReference type="ChEBI" id="CHEBI:57980"/>
        <dbReference type="EC" id="2.6.1.9"/>
    </reaction>
</comment>
<gene>
    <name evidence="9" type="primary">hisC</name>
    <name evidence="12" type="ORF">C7957_13812</name>
    <name evidence="11" type="ORF">C8C76_14511</name>
</gene>
<feature type="domain" description="Aminotransferase class I/classII large" evidence="10">
    <location>
        <begin position="37"/>
        <end position="360"/>
    </location>
</feature>
<dbReference type="Proteomes" id="UP000244089">
    <property type="component" value="Unassembled WGS sequence"/>
</dbReference>
<evidence type="ECO:0000259" key="10">
    <source>
        <dbReference type="Pfam" id="PF00155"/>
    </source>
</evidence>
<keyword evidence="8 9" id="KW-0368">Histidine biosynthesis</keyword>